<feature type="transmembrane region" description="Helical" evidence="9">
    <location>
        <begin position="1303"/>
        <end position="1323"/>
    </location>
</feature>
<comment type="subcellular location">
    <subcellularLocation>
        <location evidence="1">Membrane</location>
        <topology evidence="1">Multi-pass membrane protein</topology>
    </subcellularLocation>
</comment>
<evidence type="ECO:0000256" key="8">
    <source>
        <dbReference type="SAM" id="MobiDB-lite"/>
    </source>
</evidence>
<dbReference type="InterPro" id="IPR005828">
    <property type="entry name" value="MFS_sugar_transport-like"/>
</dbReference>
<keyword evidence="7" id="KW-0479">Metal-binding</keyword>
<reference evidence="12" key="1">
    <citation type="journal article" date="2021" name="Mol. Plant Microbe Interact.">
        <title>Complete Genome Sequence of the Plant-Pathogenic Fungus Colletotrichum lupini.</title>
        <authorList>
            <person name="Baroncelli R."/>
            <person name="Pensec F."/>
            <person name="Da Lio D."/>
            <person name="Boufleur T."/>
            <person name="Vicente I."/>
            <person name="Sarrocco S."/>
            <person name="Picot A."/>
            <person name="Baraldi E."/>
            <person name="Sukno S."/>
            <person name="Thon M."/>
            <person name="Le Floch G."/>
        </authorList>
    </citation>
    <scope>NUCLEOTIDE SEQUENCE</scope>
    <source>
        <strain evidence="12">IMI 504893</strain>
    </source>
</reference>
<feature type="domain" description="Major facilitator superfamily (MFS) profile" evidence="11">
    <location>
        <begin position="1205"/>
        <end position="1647"/>
    </location>
</feature>
<dbReference type="Pfam" id="PF00083">
    <property type="entry name" value="Sugar_tr"/>
    <property type="match status" value="1"/>
</dbReference>
<dbReference type="SUPFAM" id="SSF103473">
    <property type="entry name" value="MFS general substrate transporter"/>
    <property type="match status" value="1"/>
</dbReference>
<evidence type="ECO:0000313" key="12">
    <source>
        <dbReference type="EMBL" id="UQC91656.1"/>
    </source>
</evidence>
<accession>A0A9Q8WQD8</accession>
<dbReference type="Proteomes" id="UP000830671">
    <property type="component" value="Chromosome 9"/>
</dbReference>
<feature type="compositionally biased region" description="Polar residues" evidence="8">
    <location>
        <begin position="588"/>
        <end position="598"/>
    </location>
</feature>
<organism evidence="12 13">
    <name type="scientific">Colletotrichum lupini</name>
    <dbReference type="NCBI Taxonomy" id="145971"/>
    <lineage>
        <taxon>Eukaryota</taxon>
        <taxon>Fungi</taxon>
        <taxon>Dikarya</taxon>
        <taxon>Ascomycota</taxon>
        <taxon>Pezizomycotina</taxon>
        <taxon>Sordariomycetes</taxon>
        <taxon>Hypocreomycetidae</taxon>
        <taxon>Glomerellales</taxon>
        <taxon>Glomerellaceae</taxon>
        <taxon>Colletotrichum</taxon>
        <taxon>Colletotrichum acutatum species complex</taxon>
    </lineage>
</organism>
<dbReference type="PRINTS" id="PR00171">
    <property type="entry name" value="SUGRTRNSPORT"/>
</dbReference>
<dbReference type="InterPro" id="IPR036259">
    <property type="entry name" value="MFS_trans_sf"/>
</dbReference>
<dbReference type="PROSITE" id="PS50157">
    <property type="entry name" value="ZINC_FINGER_C2H2_2"/>
    <property type="match status" value="1"/>
</dbReference>
<evidence type="ECO:0000256" key="4">
    <source>
        <dbReference type="ARBA" id="ARBA00022692"/>
    </source>
</evidence>
<feature type="compositionally biased region" description="Polar residues" evidence="8">
    <location>
        <begin position="366"/>
        <end position="376"/>
    </location>
</feature>
<feature type="compositionally biased region" description="Low complexity" evidence="8">
    <location>
        <begin position="379"/>
        <end position="395"/>
    </location>
</feature>
<keyword evidence="7" id="KW-0863">Zinc-finger</keyword>
<feature type="compositionally biased region" description="Polar residues" evidence="8">
    <location>
        <begin position="252"/>
        <end position="264"/>
    </location>
</feature>
<dbReference type="RefSeq" id="XP_049153252.1">
    <property type="nucleotide sequence ID" value="XM_049296105.1"/>
</dbReference>
<dbReference type="GO" id="GO:0005351">
    <property type="term" value="F:carbohydrate:proton symporter activity"/>
    <property type="evidence" value="ECO:0007669"/>
    <property type="project" value="TreeGrafter"/>
</dbReference>
<feature type="transmembrane region" description="Helical" evidence="9">
    <location>
        <begin position="1202"/>
        <end position="1222"/>
    </location>
</feature>
<evidence type="ECO:0000259" key="10">
    <source>
        <dbReference type="PROSITE" id="PS50157"/>
    </source>
</evidence>
<feature type="compositionally biased region" description="Acidic residues" evidence="8">
    <location>
        <begin position="626"/>
        <end position="639"/>
    </location>
</feature>
<evidence type="ECO:0000256" key="6">
    <source>
        <dbReference type="ARBA" id="ARBA00023136"/>
    </source>
</evidence>
<evidence type="ECO:0000313" key="13">
    <source>
        <dbReference type="Proteomes" id="UP000830671"/>
    </source>
</evidence>
<feature type="compositionally biased region" description="Basic and acidic residues" evidence="8">
    <location>
        <begin position="492"/>
        <end position="519"/>
    </location>
</feature>
<dbReference type="InterPro" id="IPR020846">
    <property type="entry name" value="MFS_dom"/>
</dbReference>
<comment type="similarity">
    <text evidence="2">Belongs to the major facilitator superfamily. Sugar transporter (TC 2.A.1.1) family.</text>
</comment>
<evidence type="ECO:0008006" key="14">
    <source>
        <dbReference type="Google" id="ProtNLM"/>
    </source>
</evidence>
<feature type="region of interest" description="Disordered" evidence="8">
    <location>
        <begin position="849"/>
        <end position="889"/>
    </location>
</feature>
<keyword evidence="4 9" id="KW-0812">Transmembrane</keyword>
<dbReference type="KEGG" id="clup:CLUP02_17192"/>
<feature type="region of interest" description="Disordered" evidence="8">
    <location>
        <begin position="244"/>
        <end position="264"/>
    </location>
</feature>
<evidence type="ECO:0000256" key="5">
    <source>
        <dbReference type="ARBA" id="ARBA00022989"/>
    </source>
</evidence>
<feature type="region of interest" description="Disordered" evidence="8">
    <location>
        <begin position="138"/>
        <end position="157"/>
    </location>
</feature>
<keyword evidence="7" id="KW-0862">Zinc</keyword>
<dbReference type="PANTHER" id="PTHR48022">
    <property type="entry name" value="PLASTIDIC GLUCOSE TRANSPORTER 4"/>
    <property type="match status" value="1"/>
</dbReference>
<feature type="transmembrane region" description="Helical" evidence="9">
    <location>
        <begin position="1594"/>
        <end position="1618"/>
    </location>
</feature>
<evidence type="ECO:0000256" key="9">
    <source>
        <dbReference type="SAM" id="Phobius"/>
    </source>
</evidence>
<gene>
    <name evidence="12" type="ORF">CLUP02_17192</name>
</gene>
<keyword evidence="3" id="KW-0813">Transport</keyword>
<evidence type="ECO:0000256" key="3">
    <source>
        <dbReference type="ARBA" id="ARBA00022448"/>
    </source>
</evidence>
<feature type="transmembrane region" description="Helical" evidence="9">
    <location>
        <begin position="1274"/>
        <end position="1291"/>
    </location>
</feature>
<dbReference type="GO" id="GO:0008270">
    <property type="term" value="F:zinc ion binding"/>
    <property type="evidence" value="ECO:0007669"/>
    <property type="project" value="UniProtKB-KW"/>
</dbReference>
<dbReference type="FunFam" id="1.20.1250.20:FF:000134">
    <property type="entry name" value="MFS sugar transporter protein"/>
    <property type="match status" value="1"/>
</dbReference>
<feature type="transmembrane region" description="Helical" evidence="9">
    <location>
        <begin position="1557"/>
        <end position="1582"/>
    </location>
</feature>
<dbReference type="NCBIfam" id="TIGR00879">
    <property type="entry name" value="SP"/>
    <property type="match status" value="1"/>
</dbReference>
<proteinExistence type="inferred from homology"/>
<feature type="transmembrane region" description="Helical" evidence="9">
    <location>
        <begin position="1624"/>
        <end position="1643"/>
    </location>
</feature>
<keyword evidence="13" id="KW-1185">Reference proteome</keyword>
<feature type="transmembrane region" description="Helical" evidence="9">
    <location>
        <begin position="1493"/>
        <end position="1516"/>
    </location>
</feature>
<evidence type="ECO:0000256" key="1">
    <source>
        <dbReference type="ARBA" id="ARBA00004141"/>
    </source>
</evidence>
<dbReference type="PANTHER" id="PTHR48022:SF14">
    <property type="entry name" value="MAJOR FACILITATOR SUPERFAMILY (MFS) PROFILE DOMAIN-CONTAINING PROTEIN-RELATED"/>
    <property type="match status" value="1"/>
</dbReference>
<evidence type="ECO:0000256" key="2">
    <source>
        <dbReference type="ARBA" id="ARBA00010992"/>
    </source>
</evidence>
<dbReference type="Gene3D" id="1.20.1250.20">
    <property type="entry name" value="MFS general substrate transporter like domains"/>
    <property type="match status" value="1"/>
</dbReference>
<feature type="region of interest" description="Disordered" evidence="8">
    <location>
        <begin position="471"/>
        <end position="521"/>
    </location>
</feature>
<feature type="transmembrane region" description="Helical" evidence="9">
    <location>
        <begin position="1369"/>
        <end position="1392"/>
    </location>
</feature>
<dbReference type="GO" id="GO:0016020">
    <property type="term" value="C:membrane"/>
    <property type="evidence" value="ECO:0007669"/>
    <property type="project" value="UniProtKB-SubCell"/>
</dbReference>
<dbReference type="EMBL" id="CP019481">
    <property type="protein sequence ID" value="UQC91656.1"/>
    <property type="molecule type" value="Genomic_DNA"/>
</dbReference>
<dbReference type="InterPro" id="IPR050360">
    <property type="entry name" value="MFS_Sugar_Transporters"/>
</dbReference>
<evidence type="ECO:0000256" key="7">
    <source>
        <dbReference type="PROSITE-ProRule" id="PRU00042"/>
    </source>
</evidence>
<feature type="transmembrane region" description="Helical" evidence="9">
    <location>
        <begin position="1525"/>
        <end position="1545"/>
    </location>
</feature>
<feature type="transmembrane region" description="Helical" evidence="9">
    <location>
        <begin position="1242"/>
        <end position="1262"/>
    </location>
</feature>
<keyword evidence="5 9" id="KW-1133">Transmembrane helix</keyword>
<name>A0A9Q8WQD8_9PEZI</name>
<dbReference type="InterPro" id="IPR013087">
    <property type="entry name" value="Znf_C2H2_type"/>
</dbReference>
<evidence type="ECO:0000259" key="11">
    <source>
        <dbReference type="PROSITE" id="PS50850"/>
    </source>
</evidence>
<dbReference type="GeneID" id="73351115"/>
<dbReference type="InterPro" id="IPR003663">
    <property type="entry name" value="Sugar/inositol_transpt"/>
</dbReference>
<feature type="domain" description="C2H2-type" evidence="10">
    <location>
        <begin position="707"/>
        <end position="728"/>
    </location>
</feature>
<feature type="transmembrane region" description="Helical" evidence="9">
    <location>
        <begin position="1335"/>
        <end position="1357"/>
    </location>
</feature>
<sequence>MQLALVVRLKIIRSWISRLRLPIACELKDQYDTLRLRNGPVVAIIQWQGKFEGPAAGLRRGNQRALADLISTEAGTLQVQTSVDIHQVAMACINGCWDISDAWVGALRRSMLISFVAVREIPRFVGPNIVSACPPLSEKQNGTGHKQIRGEASSSVTPALSNDRNLFLAPTTVVVMIQSQPPAEPTLVMLRWGNYPSSSVASQDSIPFAFLSSFITLVNHFQCLVLIAIITTSDGRVSRRDFLSKGSRRTECQGQPSKSGTSVIPGSAFTADASAFQNQRLRADKRVSVTMSDEQSFTVEIPIRPREPRHRDSTFASHAKIEEVVHSPPFEHHFRLSQPVHHQQKCPEGLKIISGVYGKTFRDRSPTSSTMSSTHVPDSATTCSMPMSPTSSTFTRATTPDIDGPERLPTPFLASRSGTGGHRYRESCDSGSTFVDSIMGERFPAYPESIGAGHKEDPLPRMDIIEPDEDEQTDLPHTAGTPRPPSPDETPESPREERVPPRPLNERMSFDSGSDRLSRAWEPITPTPIDFSNEEADAVLDYVLQVTYGVELEEVTMPPAFLRHFVFRFIQDIGRFAFNGFPAGTQLTHTQSTSSNGSLPLARRSGSGRGSQNGKRKKGDTGRADGDDDGDDLTDDDGDSSVPFKRARQTPREAEGDLRLSCPFRKRNPHRFNVREHHSCAMTYFPKFAELRQHIVKQHKRNDPSSFMCDRCNRDFPSKKDLRDHQRLPKEQMCDVSDHDPESGIDGPTMTKLLSRKRASGMSTEVQWKEIWNLLFPDDDDYRVQPFDFCPVIEHFELQNQFMNSLKDVEDSLRNKGMTPQALETIGNIYRNQFIQVIEQCIANAQNMPYSNRSNRKNEPSPSRLLAPRHLTRTVPRPDSGVDVDEGSEDSQSVAIFPGGGFDGQGMLAHSDSVRTVRRASSTPEEFRGSAPPRTLQPLIEQLPASDFGLGCSPPLQKQSHSQQQLSQQPPMFDQQAELMPMANGMTPEMAAQLWGYHDGTMVPTSGPSPSNMSMYAPVIDTNGQPQFLDWNPGLQDHNGMYDFSGYLAVTSVAVHNLEASGGLHLIQRVMFEISNTLRVCGYALAPRADIDQLKRGSFPMGWWSQPSPNDYSSGNPPSVLHNHEMIQPVSAKRPRDSPWNCIMSEVAVQLHLPASNSIDNNSLPQGAPPACWLTPLTAPPKFTPIDMAWLSASLRAGESRLYFLCIFFGIGASVWGYNIGILSSVIVSSGWREALHQPTRALIGTVVSIYYTGTFISYLCISHPITDWLGRRYAALSGTAFVCLGAILQATSGGDTARGTMLAGRLISGVGVAVVSTSVPLYQAEISPAHKRGHFVTLNHVGFIAGIALGFWVGYFMRFWSSDAGLFYGWRLTILLEIIPAMIFGLGLPWVPETPRWLVEHGRKDQARSTLRWLREGSFDDDEIEHEFSAIIKSVDEYHQSGSNWLSLFRQKPLFNRLWRATLLQFMASSCGATAIKYFLPWLLEQHGIFSHTALLISATESTVKIGFTVLEMFIIDRFGRRKCLVAGCIIMAFSLLINGAVPLLDPQRKSPATDIICVAFIFVYVIGFSLGFGPTAWVYNTEIFPTSVRARGLNFASAGASVGSSIVTMVWSAGIGYMGSNIYFIFMVVNIICIPAIYAFFPETKGRELEDMDALFGAIETRRSDFDNLSEHLLQDDAPFRDSVESTTGINREQDRD</sequence>
<dbReference type="PROSITE" id="PS50850">
    <property type="entry name" value="MFS"/>
    <property type="match status" value="1"/>
</dbReference>
<feature type="region of interest" description="Disordered" evidence="8">
    <location>
        <begin position="588"/>
        <end position="661"/>
    </location>
</feature>
<protein>
    <recommendedName>
        <fullName evidence="14">Major facilitator superfamily (MFS) profile domain-containing protein</fullName>
    </recommendedName>
</protein>
<keyword evidence="6 9" id="KW-0472">Membrane</keyword>
<feature type="region of interest" description="Disordered" evidence="8">
    <location>
        <begin position="363"/>
        <end position="427"/>
    </location>
</feature>
<feature type="region of interest" description="Disordered" evidence="8">
    <location>
        <begin position="1679"/>
        <end position="1699"/>
    </location>
</feature>